<feature type="domain" description="AsmA" evidence="2">
    <location>
        <begin position="20"/>
        <end position="143"/>
    </location>
</feature>
<dbReference type="GO" id="GO:0005886">
    <property type="term" value="C:plasma membrane"/>
    <property type="evidence" value="ECO:0007669"/>
    <property type="project" value="TreeGrafter"/>
</dbReference>
<keyword evidence="1" id="KW-0812">Transmembrane</keyword>
<name>A0A1V2DVK0_9GAMM</name>
<keyword evidence="1" id="KW-1133">Transmembrane helix</keyword>
<sequence>MKEPAVAARRSSRPVARNLAIAVLVLILVYAVAGFLVLPWWLQRALPDQVRQQLGWQLELADVRANPFALTLEVAGLSAADADGEPVLSLQQLRVNLGFWPLLGGTVAMQEVLLREPYLRLDVLADGGINLARDWQRQHPPTEPAAEPEPTGLPRILLEQAAIEGGELMVRDFSQARPETFRIQPLDLSLQDFATWPRGEDGNYYLLAAAGSQTLEWHGSLSLEPLYSHGRLRLADIRSQTLAHFLSAHIPYELRDGRVTVSTDYEWQMDGGLHLVTRNGEVSVAGLALAVSGAQEAPGLTVADLTLDGIEFDLAGRSLRLGTLSLSQPELQVSRLADGRIDWLAALPASDSTAPAATGTAADAPPFRWSLDGVQVDAGRLDWRDQMPGSEATLALAHLNLSLGGLDDRLEEPVPYQLDADLTDGGRLALRGQFTPRPFNLETSVSGSGIELAAFQPYLSQGANLAIAGGTLAFDGDLDLDAQQSPLTGTFNGTAEVQALRLTLPDGGDRLLAWQTLRLAPIEYNVHPARLEIGRVTLVAPEANLVRDTDGLYNVARVPVAGEADTGGSDRAAADTGDAGATANPALIFRIGELQVENGRVDYTDRTLAPAFTTTLDALNGAVVGLSNIPPQQGQVALTGRVGGVGELTFNGTLGALGSDDHTQLKLRLSDLSLPVLSPYFGRYLGYSVDSGKLDLALDYDLAGTRIDASNQVLMDRLELGSAVASDEALKAPVKLGLALLTDSDGVIDVNLPVSGDLSDPSFQVGQVVMRAFVNLLVKAAASPFSMLGSIVEMTGLTGEDLGQVRFRPGSVALADGEAAKLAALAEALRERPELLLNVRGAVAPEADGLALLRESLAVAGQPVSDTAWAQARDAYLAGARSLPPEALNNLAQARGLAIQRLLTESHGVPAQQVFLRDPSRQAEVGPAGNVIVPFALDAR</sequence>
<protein>
    <recommendedName>
        <fullName evidence="2">AsmA domain-containing protein</fullName>
    </recommendedName>
</protein>
<dbReference type="InterPro" id="IPR008023">
    <property type="entry name" value="DUF748"/>
</dbReference>
<gene>
    <name evidence="3" type="ORF">BTO32_05100</name>
</gene>
<dbReference type="InterPro" id="IPR007844">
    <property type="entry name" value="AsmA"/>
</dbReference>
<feature type="transmembrane region" description="Helical" evidence="1">
    <location>
        <begin position="21"/>
        <end position="42"/>
    </location>
</feature>
<comment type="caution">
    <text evidence="3">The sequence shown here is derived from an EMBL/GenBank/DDBJ whole genome shotgun (WGS) entry which is preliminary data.</text>
</comment>
<dbReference type="AlphaFoldDB" id="A0A1V2DVK0"/>
<evidence type="ECO:0000256" key="1">
    <source>
        <dbReference type="SAM" id="Phobius"/>
    </source>
</evidence>
<dbReference type="Proteomes" id="UP000189339">
    <property type="component" value="Unassembled WGS sequence"/>
</dbReference>
<accession>A0A1V2DVK0</accession>
<dbReference type="PANTHER" id="PTHR30441:SF8">
    <property type="entry name" value="DUF748 DOMAIN-CONTAINING PROTEIN"/>
    <property type="match status" value="1"/>
</dbReference>
<dbReference type="GO" id="GO:0090313">
    <property type="term" value="P:regulation of protein targeting to membrane"/>
    <property type="evidence" value="ECO:0007669"/>
    <property type="project" value="TreeGrafter"/>
</dbReference>
<keyword evidence="1" id="KW-0472">Membrane</keyword>
<dbReference type="InterPro" id="IPR052894">
    <property type="entry name" value="AsmA-related"/>
</dbReference>
<dbReference type="STRING" id="135739.BTO32_05100"/>
<keyword evidence="4" id="KW-1185">Reference proteome</keyword>
<proteinExistence type="predicted"/>
<organism evidence="3 4">
    <name type="scientific">Marinobacter lutaoensis</name>
    <dbReference type="NCBI Taxonomy" id="135739"/>
    <lineage>
        <taxon>Bacteria</taxon>
        <taxon>Pseudomonadati</taxon>
        <taxon>Pseudomonadota</taxon>
        <taxon>Gammaproteobacteria</taxon>
        <taxon>Pseudomonadales</taxon>
        <taxon>Marinobacteraceae</taxon>
        <taxon>Marinobacter</taxon>
    </lineage>
</organism>
<evidence type="ECO:0000313" key="4">
    <source>
        <dbReference type="Proteomes" id="UP000189339"/>
    </source>
</evidence>
<dbReference type="Pfam" id="PF05359">
    <property type="entry name" value="DUF748"/>
    <property type="match status" value="1"/>
</dbReference>
<dbReference type="PANTHER" id="PTHR30441">
    <property type="entry name" value="DUF748 DOMAIN-CONTAINING PROTEIN"/>
    <property type="match status" value="1"/>
</dbReference>
<dbReference type="EMBL" id="MSCW01000004">
    <property type="protein sequence ID" value="ONF44587.1"/>
    <property type="molecule type" value="Genomic_DNA"/>
</dbReference>
<reference evidence="3 4" key="1">
    <citation type="submission" date="2016-12" db="EMBL/GenBank/DDBJ databases">
        <title>Marinobacter lutaoensis whole genome sequencing.</title>
        <authorList>
            <person name="Verma A."/>
            <person name="Krishnamurthi S."/>
        </authorList>
    </citation>
    <scope>NUCLEOTIDE SEQUENCE [LARGE SCALE GENOMIC DNA]</scope>
    <source>
        <strain evidence="3 4">T5054</strain>
    </source>
</reference>
<evidence type="ECO:0000313" key="3">
    <source>
        <dbReference type="EMBL" id="ONF44587.1"/>
    </source>
</evidence>
<dbReference type="Pfam" id="PF05170">
    <property type="entry name" value="AsmA"/>
    <property type="match status" value="1"/>
</dbReference>
<evidence type="ECO:0000259" key="2">
    <source>
        <dbReference type="Pfam" id="PF05170"/>
    </source>
</evidence>